<gene>
    <name evidence="2" type="ORF">SAMN04515672_2908</name>
</gene>
<evidence type="ECO:0000313" key="2">
    <source>
        <dbReference type="EMBL" id="SDK37249.1"/>
    </source>
</evidence>
<organism evidence="2 3">
    <name type="scientific">Natronorubrum texcoconense</name>
    <dbReference type="NCBI Taxonomy" id="1095776"/>
    <lineage>
        <taxon>Archaea</taxon>
        <taxon>Methanobacteriati</taxon>
        <taxon>Methanobacteriota</taxon>
        <taxon>Stenosarchaea group</taxon>
        <taxon>Halobacteria</taxon>
        <taxon>Halobacteriales</taxon>
        <taxon>Natrialbaceae</taxon>
        <taxon>Natronorubrum</taxon>
    </lineage>
</organism>
<sequence>MLLNGTGDVIDDHEYPATTEEMIDQYGDRTLELPNGSETVADVLARLESETFESPEEARFAVYSAVSDKAVGRVGYSDRDPTPVGSPYAPDAVSF</sequence>
<dbReference type="STRING" id="1095776.SAMN04515672_2908"/>
<evidence type="ECO:0008006" key="4">
    <source>
        <dbReference type="Google" id="ProtNLM"/>
    </source>
</evidence>
<name>A0A1G9BCQ6_9EURY</name>
<proteinExistence type="predicted"/>
<evidence type="ECO:0000256" key="1">
    <source>
        <dbReference type="SAM" id="MobiDB-lite"/>
    </source>
</evidence>
<dbReference type="RefSeq" id="WP_090308111.1">
    <property type="nucleotide sequence ID" value="NZ_FNFE01000004.1"/>
</dbReference>
<dbReference type="Proteomes" id="UP000198882">
    <property type="component" value="Unassembled WGS sequence"/>
</dbReference>
<dbReference type="EMBL" id="FNFE01000004">
    <property type="protein sequence ID" value="SDK37249.1"/>
    <property type="molecule type" value="Genomic_DNA"/>
</dbReference>
<dbReference type="Pfam" id="PF19102">
    <property type="entry name" value="DUF5789"/>
    <property type="match status" value="1"/>
</dbReference>
<accession>A0A1G9BCQ6</accession>
<feature type="region of interest" description="Disordered" evidence="1">
    <location>
        <begin position="73"/>
        <end position="95"/>
    </location>
</feature>
<protein>
    <recommendedName>
        <fullName evidence="4">DUF2795 domain-containing protein</fullName>
    </recommendedName>
</protein>
<dbReference type="InterPro" id="IPR043899">
    <property type="entry name" value="DUF5789"/>
</dbReference>
<evidence type="ECO:0000313" key="3">
    <source>
        <dbReference type="Proteomes" id="UP000198882"/>
    </source>
</evidence>
<keyword evidence="3" id="KW-1185">Reference proteome</keyword>
<reference evidence="3" key="1">
    <citation type="submission" date="2016-10" db="EMBL/GenBank/DDBJ databases">
        <authorList>
            <person name="Varghese N."/>
            <person name="Submissions S."/>
        </authorList>
    </citation>
    <scope>NUCLEOTIDE SEQUENCE [LARGE SCALE GENOMIC DNA]</scope>
    <source>
        <strain evidence="3">B4,CECT 8067,JCM 17497</strain>
    </source>
</reference>
<dbReference type="OrthoDB" id="166188at2157"/>
<dbReference type="AlphaFoldDB" id="A0A1G9BCQ6"/>